<evidence type="ECO:0000313" key="2">
    <source>
        <dbReference type="Proteomes" id="UP001190700"/>
    </source>
</evidence>
<organism evidence="1 2">
    <name type="scientific">Cymbomonas tetramitiformis</name>
    <dbReference type="NCBI Taxonomy" id="36881"/>
    <lineage>
        <taxon>Eukaryota</taxon>
        <taxon>Viridiplantae</taxon>
        <taxon>Chlorophyta</taxon>
        <taxon>Pyramimonadophyceae</taxon>
        <taxon>Pyramimonadales</taxon>
        <taxon>Pyramimonadaceae</taxon>
        <taxon>Cymbomonas</taxon>
    </lineage>
</organism>
<sequence length="78" mass="8789">MLLTRGICRATSAVFLPAKCSLYKKRGLLAGRTQSSRRPYGSFACSFDEMNCIIIPGYGSNIYIQEYLRRAYSPPFLV</sequence>
<gene>
    <name evidence="1" type="ORF">CYMTET_14980</name>
</gene>
<proteinExistence type="predicted"/>
<dbReference type="Proteomes" id="UP001190700">
    <property type="component" value="Unassembled WGS sequence"/>
</dbReference>
<accession>A0AAE0GFF8</accession>
<name>A0AAE0GFF8_9CHLO</name>
<keyword evidence="2" id="KW-1185">Reference proteome</keyword>
<dbReference type="AlphaFoldDB" id="A0AAE0GFF8"/>
<comment type="caution">
    <text evidence="1">The sequence shown here is derived from an EMBL/GenBank/DDBJ whole genome shotgun (WGS) entry which is preliminary data.</text>
</comment>
<protein>
    <submittedName>
        <fullName evidence="1">Uncharacterized protein</fullName>
    </submittedName>
</protein>
<dbReference type="EMBL" id="LGRX02006289">
    <property type="protein sequence ID" value="KAK3276983.1"/>
    <property type="molecule type" value="Genomic_DNA"/>
</dbReference>
<reference evidence="1 2" key="1">
    <citation type="journal article" date="2015" name="Genome Biol. Evol.">
        <title>Comparative Genomics of a Bacterivorous Green Alga Reveals Evolutionary Causalities and Consequences of Phago-Mixotrophic Mode of Nutrition.</title>
        <authorList>
            <person name="Burns J.A."/>
            <person name="Paasch A."/>
            <person name="Narechania A."/>
            <person name="Kim E."/>
        </authorList>
    </citation>
    <scope>NUCLEOTIDE SEQUENCE [LARGE SCALE GENOMIC DNA]</scope>
    <source>
        <strain evidence="1 2">PLY_AMNH</strain>
    </source>
</reference>
<evidence type="ECO:0000313" key="1">
    <source>
        <dbReference type="EMBL" id="KAK3276983.1"/>
    </source>
</evidence>